<evidence type="ECO:0000313" key="5">
    <source>
        <dbReference type="EMBL" id="CAF0912179.1"/>
    </source>
</evidence>
<feature type="signal peptide" evidence="1">
    <location>
        <begin position="1"/>
        <end position="22"/>
    </location>
</feature>
<evidence type="ECO:0000313" key="6">
    <source>
        <dbReference type="EMBL" id="CAF0915900.1"/>
    </source>
</evidence>
<dbReference type="Proteomes" id="UP000663864">
    <property type="component" value="Unassembled WGS sequence"/>
</dbReference>
<evidence type="ECO:0000313" key="3">
    <source>
        <dbReference type="EMBL" id="CAF0905648.1"/>
    </source>
</evidence>
<dbReference type="EMBL" id="CAJNOL010000177">
    <property type="protein sequence ID" value="CAF0910024.1"/>
    <property type="molecule type" value="Genomic_DNA"/>
</dbReference>
<comment type="caution">
    <text evidence="4">The sequence shown here is derived from an EMBL/GenBank/DDBJ whole genome shotgun (WGS) entry which is preliminary data.</text>
</comment>
<accession>A0A814A5V9</accession>
<dbReference type="OrthoDB" id="10017304at2759"/>
<evidence type="ECO:0000313" key="4">
    <source>
        <dbReference type="EMBL" id="CAF0910024.1"/>
    </source>
</evidence>
<dbReference type="Proteomes" id="UP000663870">
    <property type="component" value="Unassembled WGS sequence"/>
</dbReference>
<sequence length="103" mass="11875">MVALLNISIIGFVLYVAVIVQADPSLEKSNDVNENKSPINNQQLYELYKIMRTDPNLASVSNNDIVLYIYRNFILGNGRDIDAMIEKYHKNRRHRHQSAVQVE</sequence>
<name>A0A814A5V9_9BILA</name>
<dbReference type="EMBL" id="CAJNOL010000184">
    <property type="protein sequence ID" value="CAF0915900.1"/>
    <property type="molecule type" value="Genomic_DNA"/>
</dbReference>
<feature type="chain" id="PRO_5035599401" evidence="1">
    <location>
        <begin position="23"/>
        <end position="103"/>
    </location>
</feature>
<evidence type="ECO:0000313" key="9">
    <source>
        <dbReference type="EMBL" id="CAF3711920.1"/>
    </source>
</evidence>
<organism evidence="4 11">
    <name type="scientific">Rotaria sordida</name>
    <dbReference type="NCBI Taxonomy" id="392033"/>
    <lineage>
        <taxon>Eukaryota</taxon>
        <taxon>Metazoa</taxon>
        <taxon>Spiralia</taxon>
        <taxon>Gnathifera</taxon>
        <taxon>Rotifera</taxon>
        <taxon>Eurotatoria</taxon>
        <taxon>Bdelloidea</taxon>
        <taxon>Philodinida</taxon>
        <taxon>Philodinidae</taxon>
        <taxon>Rotaria</taxon>
    </lineage>
</organism>
<dbReference type="Proteomes" id="UP000663874">
    <property type="component" value="Unassembled WGS sequence"/>
</dbReference>
<dbReference type="EMBL" id="CAJOAX010010533">
    <property type="protein sequence ID" value="CAF4076804.1"/>
    <property type="molecule type" value="Genomic_DNA"/>
</dbReference>
<keyword evidence="1" id="KW-0732">Signal</keyword>
<evidence type="ECO:0000313" key="8">
    <source>
        <dbReference type="EMBL" id="CAF3571171.1"/>
    </source>
</evidence>
<dbReference type="EMBL" id="CAJNOT010000250">
    <property type="protein sequence ID" value="CAF0912179.1"/>
    <property type="molecule type" value="Genomic_DNA"/>
</dbReference>
<reference evidence="4" key="1">
    <citation type="submission" date="2021-02" db="EMBL/GenBank/DDBJ databases">
        <authorList>
            <person name="Nowell W R."/>
        </authorList>
    </citation>
    <scope>NUCLEOTIDE SEQUENCE</scope>
</reference>
<gene>
    <name evidence="9" type="ORF">FNK824_LOCUS9882</name>
    <name evidence="8" type="ORF">JBS370_LOCUS2326</name>
    <name evidence="4" type="ORF">JXQ802_LOCUS9596</name>
    <name evidence="6" type="ORF">JXQ802_LOCUS9871</name>
    <name evidence="10" type="ORF">OTI717_LOCUS32974</name>
    <name evidence="2" type="ORF">PYM288_LOCUS4678</name>
    <name evidence="7" type="ORF">RFH988_LOCUS9763</name>
    <name evidence="3" type="ORF">SEV965_LOCUS5871</name>
    <name evidence="5" type="ORF">ZHD862_LOCUS7950</name>
</gene>
<dbReference type="EMBL" id="CAJNOH010000044">
    <property type="protein sequence ID" value="CAF0802423.1"/>
    <property type="molecule type" value="Genomic_DNA"/>
</dbReference>
<keyword evidence="11" id="KW-1185">Reference proteome</keyword>
<evidence type="ECO:0000313" key="7">
    <source>
        <dbReference type="EMBL" id="CAF0916538.1"/>
    </source>
</evidence>
<protein>
    <submittedName>
        <fullName evidence="4">Uncharacterized protein</fullName>
    </submittedName>
</protein>
<dbReference type="Proteomes" id="UP000663854">
    <property type="component" value="Unassembled WGS sequence"/>
</dbReference>
<evidence type="ECO:0000313" key="10">
    <source>
        <dbReference type="EMBL" id="CAF4076804.1"/>
    </source>
</evidence>
<proteinExistence type="predicted"/>
<dbReference type="AlphaFoldDB" id="A0A814A5V9"/>
<dbReference type="EMBL" id="CAJOBD010000090">
    <property type="protein sequence ID" value="CAF3571171.1"/>
    <property type="molecule type" value="Genomic_DNA"/>
</dbReference>
<dbReference type="EMBL" id="CAJNOU010000184">
    <property type="protein sequence ID" value="CAF0905648.1"/>
    <property type="molecule type" value="Genomic_DNA"/>
</dbReference>
<dbReference type="Proteomes" id="UP000663836">
    <property type="component" value="Unassembled WGS sequence"/>
</dbReference>
<dbReference type="EMBL" id="CAJOBE010001072">
    <property type="protein sequence ID" value="CAF3711920.1"/>
    <property type="molecule type" value="Genomic_DNA"/>
</dbReference>
<dbReference type="Proteomes" id="UP000663889">
    <property type="component" value="Unassembled WGS sequence"/>
</dbReference>
<dbReference type="Proteomes" id="UP000663882">
    <property type="component" value="Unassembled WGS sequence"/>
</dbReference>
<evidence type="ECO:0000313" key="2">
    <source>
        <dbReference type="EMBL" id="CAF0802423.1"/>
    </source>
</evidence>
<evidence type="ECO:0000256" key="1">
    <source>
        <dbReference type="SAM" id="SignalP"/>
    </source>
</evidence>
<dbReference type="Proteomes" id="UP000663823">
    <property type="component" value="Unassembled WGS sequence"/>
</dbReference>
<dbReference type="EMBL" id="CAJNOO010000353">
    <property type="protein sequence ID" value="CAF0916538.1"/>
    <property type="molecule type" value="Genomic_DNA"/>
</dbReference>
<evidence type="ECO:0000313" key="11">
    <source>
        <dbReference type="Proteomes" id="UP000663870"/>
    </source>
</evidence>